<evidence type="ECO:0000256" key="1">
    <source>
        <dbReference type="SAM" id="MobiDB-lite"/>
    </source>
</evidence>
<proteinExistence type="predicted"/>
<feature type="compositionally biased region" description="Low complexity" evidence="1">
    <location>
        <begin position="33"/>
        <end position="46"/>
    </location>
</feature>
<sequence length="55" mass="5961">MSGHDGRDRTMENVRSLQDLGRPVEEARKARTARSATSTATEATARPLTYNGRGG</sequence>
<gene>
    <name evidence="2" type="ordered locus">STH1324</name>
</gene>
<keyword evidence="3" id="KW-1185">Reference proteome</keyword>
<feature type="region of interest" description="Disordered" evidence="1">
    <location>
        <begin position="1"/>
        <end position="55"/>
    </location>
</feature>
<evidence type="ECO:0000313" key="2">
    <source>
        <dbReference type="EMBL" id="BAD40309.1"/>
    </source>
</evidence>
<dbReference type="STRING" id="292459.STH1324"/>
<dbReference type="HOGENOM" id="CLU_3030776_0_0_9"/>
<protein>
    <submittedName>
        <fullName evidence="2">Uncharacterized protein</fullName>
    </submittedName>
</protein>
<dbReference type="Proteomes" id="UP000000417">
    <property type="component" value="Chromosome"/>
</dbReference>
<feature type="compositionally biased region" description="Basic and acidic residues" evidence="1">
    <location>
        <begin position="1"/>
        <end position="12"/>
    </location>
</feature>
<dbReference type="AlphaFoldDB" id="Q67PT4"/>
<evidence type="ECO:0000313" key="3">
    <source>
        <dbReference type="Proteomes" id="UP000000417"/>
    </source>
</evidence>
<name>Q67PT4_SYMTH</name>
<reference evidence="2 3" key="1">
    <citation type="journal article" date="2004" name="Nucleic Acids Res.">
        <title>Genome sequence of Symbiobacterium thermophilum, an uncultivable bacterium that depends on microbial commensalism.</title>
        <authorList>
            <person name="Ueda K."/>
            <person name="Yamashita A."/>
            <person name="Ishikawa J."/>
            <person name="Shimada M."/>
            <person name="Watsuji T."/>
            <person name="Morimura K."/>
            <person name="Ikeda H."/>
            <person name="Hattori M."/>
            <person name="Beppu T."/>
        </authorList>
    </citation>
    <scope>NUCLEOTIDE SEQUENCE [LARGE SCALE GENOMIC DNA]</scope>
    <source>
        <strain evidence="3">T / IAM 14863</strain>
    </source>
</reference>
<accession>Q67PT4</accession>
<dbReference type="EMBL" id="AP006840">
    <property type="protein sequence ID" value="BAD40309.1"/>
    <property type="molecule type" value="Genomic_DNA"/>
</dbReference>
<dbReference type="KEGG" id="sth:STH1324"/>
<organism evidence="2 3">
    <name type="scientific">Symbiobacterium thermophilum (strain DSM 24528 / JCM 14929 / IAM 14863 / T)</name>
    <dbReference type="NCBI Taxonomy" id="292459"/>
    <lineage>
        <taxon>Bacteria</taxon>
        <taxon>Bacillati</taxon>
        <taxon>Bacillota</taxon>
        <taxon>Clostridia</taxon>
        <taxon>Eubacteriales</taxon>
        <taxon>Symbiobacteriaceae</taxon>
        <taxon>Symbiobacterium</taxon>
    </lineage>
</organism>